<organism evidence="2 3">
    <name type="scientific">Algoriphagus antarcticus</name>
    <dbReference type="NCBI Taxonomy" id="238540"/>
    <lineage>
        <taxon>Bacteria</taxon>
        <taxon>Pseudomonadati</taxon>
        <taxon>Bacteroidota</taxon>
        <taxon>Cytophagia</taxon>
        <taxon>Cytophagales</taxon>
        <taxon>Cyclobacteriaceae</taxon>
        <taxon>Algoriphagus</taxon>
    </lineage>
</organism>
<dbReference type="Gene3D" id="3.30.70.100">
    <property type="match status" value="1"/>
</dbReference>
<proteinExistence type="predicted"/>
<name>A0A3E0DS54_9BACT</name>
<feature type="domain" description="EthD" evidence="1">
    <location>
        <begin position="10"/>
        <end position="89"/>
    </location>
</feature>
<dbReference type="InterPro" id="IPR009799">
    <property type="entry name" value="EthD_dom"/>
</dbReference>
<gene>
    <name evidence="2" type="ORF">C8N25_11256</name>
</gene>
<dbReference type="NCBIfam" id="TIGR02118">
    <property type="entry name" value="EthD family reductase"/>
    <property type="match status" value="1"/>
</dbReference>
<dbReference type="EMBL" id="QUNF01000012">
    <property type="protein sequence ID" value="REG86352.1"/>
    <property type="molecule type" value="Genomic_DNA"/>
</dbReference>
<evidence type="ECO:0000313" key="3">
    <source>
        <dbReference type="Proteomes" id="UP000256405"/>
    </source>
</evidence>
<reference evidence="2 3" key="1">
    <citation type="submission" date="2018-08" db="EMBL/GenBank/DDBJ databases">
        <title>Genomic Encyclopedia of Archaeal and Bacterial Type Strains, Phase II (KMG-II): from individual species to whole genera.</title>
        <authorList>
            <person name="Goeker M."/>
        </authorList>
    </citation>
    <scope>NUCLEOTIDE SEQUENCE [LARGE SCALE GENOMIC DNA]</scope>
    <source>
        <strain evidence="2 3">DSM 15986</strain>
    </source>
</reference>
<keyword evidence="3" id="KW-1185">Reference proteome</keyword>
<dbReference type="OrthoDB" id="5343971at2"/>
<dbReference type="AlphaFoldDB" id="A0A3E0DS54"/>
<dbReference type="Pfam" id="PF07110">
    <property type="entry name" value="EthD"/>
    <property type="match status" value="1"/>
</dbReference>
<dbReference type="SUPFAM" id="SSF54909">
    <property type="entry name" value="Dimeric alpha+beta barrel"/>
    <property type="match status" value="1"/>
</dbReference>
<dbReference type="GO" id="GO:0016491">
    <property type="term" value="F:oxidoreductase activity"/>
    <property type="evidence" value="ECO:0007669"/>
    <property type="project" value="InterPro"/>
</dbReference>
<dbReference type="PANTHER" id="PTHR40260">
    <property type="entry name" value="BLR8190 PROTEIN"/>
    <property type="match status" value="1"/>
</dbReference>
<accession>A0A3E0DS54</accession>
<dbReference type="InterPro" id="IPR011008">
    <property type="entry name" value="Dimeric_a/b-barrel"/>
</dbReference>
<protein>
    <submittedName>
        <fullName evidence="2">Uncharacterized protein (TIGR02118 family)</fullName>
    </submittedName>
</protein>
<evidence type="ECO:0000259" key="1">
    <source>
        <dbReference type="Pfam" id="PF07110"/>
    </source>
</evidence>
<evidence type="ECO:0000313" key="2">
    <source>
        <dbReference type="EMBL" id="REG86352.1"/>
    </source>
</evidence>
<sequence length="100" mass="10796">MIKLTVLYNHPEDPAAFESYYAATHMSLVSTINGVLKAEVTKFLPEADGSKPAYYRMAELYFESPEALQQSMDSPEGQATAADLPNFATGGFKILAGMAG</sequence>
<dbReference type="RefSeq" id="WP_086541145.1">
    <property type="nucleotide sequence ID" value="NZ_MSSW01000019.1"/>
</dbReference>
<dbReference type="Proteomes" id="UP000256405">
    <property type="component" value="Unassembled WGS sequence"/>
</dbReference>
<comment type="caution">
    <text evidence="2">The sequence shown here is derived from an EMBL/GenBank/DDBJ whole genome shotgun (WGS) entry which is preliminary data.</text>
</comment>
<dbReference type="PANTHER" id="PTHR40260:SF2">
    <property type="entry name" value="BLR8190 PROTEIN"/>
    <property type="match status" value="1"/>
</dbReference>